<evidence type="ECO:0000256" key="2">
    <source>
        <dbReference type="ARBA" id="ARBA00022448"/>
    </source>
</evidence>
<name>A0ABQ3VNF2_9CHLR</name>
<dbReference type="Proteomes" id="UP000635565">
    <property type="component" value="Unassembled WGS sequence"/>
</dbReference>
<feature type="transmembrane region" description="Helical" evidence="10">
    <location>
        <begin position="308"/>
        <end position="328"/>
    </location>
</feature>
<keyword evidence="9" id="KW-0739">Sodium transport</keyword>
<feature type="transmembrane region" description="Helical" evidence="10">
    <location>
        <begin position="186"/>
        <end position="209"/>
    </location>
</feature>
<evidence type="ECO:0000256" key="1">
    <source>
        <dbReference type="ARBA" id="ARBA00004651"/>
    </source>
</evidence>
<keyword evidence="4 10" id="KW-0812">Transmembrane</keyword>
<keyword evidence="7" id="KW-0406">Ion transport</keyword>
<sequence length="408" mass="44485">MEILIVVRVLVVLLLIALLVIFIARRFAVPYTLGLVLVGLLISLFGHIEDFHLSPELVLFVFLPPLIFEGSWSISLKLLRENWVPILLLAVPGLLLELALIALPLHFFAHMSWSVALLLAAILSPTDPVAVLGLFRQLKVNERLSILIEGESLFNDGVAGALYQVFLAIVLLAVQGQQVSLGTAVMHGIGVFLLQAGGGVLVGALCGLVVSRCVKQVNDHLIEMTMTIITAYGVYLLADAMHMSGILAVIVASLILSNYCVEQGMSEETRLVVDAFWSMIAFLANALLFLLVGAQLNPLGLLAIGKPVYLLLAASVVIAAVLVARYVMMLLLPLPFVGELRKRLHTWRFILFWSGLRGALSLALALALPTEVPNRTALIFSTYMVVLFTLLVQGFSIRPMLRRMPGLQ</sequence>
<dbReference type="InterPro" id="IPR006153">
    <property type="entry name" value="Cation/H_exchanger_TM"/>
</dbReference>
<evidence type="ECO:0000313" key="12">
    <source>
        <dbReference type="EMBL" id="GHO86921.1"/>
    </source>
</evidence>
<keyword evidence="8 10" id="KW-0472">Membrane</keyword>
<dbReference type="Gene3D" id="6.10.140.1330">
    <property type="match status" value="1"/>
</dbReference>
<feature type="transmembrane region" description="Helical" evidence="10">
    <location>
        <begin position="60"/>
        <end position="79"/>
    </location>
</feature>
<proteinExistence type="predicted"/>
<evidence type="ECO:0000256" key="4">
    <source>
        <dbReference type="ARBA" id="ARBA00022692"/>
    </source>
</evidence>
<evidence type="ECO:0000256" key="6">
    <source>
        <dbReference type="ARBA" id="ARBA00023053"/>
    </source>
</evidence>
<evidence type="ECO:0000256" key="9">
    <source>
        <dbReference type="ARBA" id="ARBA00023201"/>
    </source>
</evidence>
<evidence type="ECO:0000256" key="5">
    <source>
        <dbReference type="ARBA" id="ARBA00022989"/>
    </source>
</evidence>
<feature type="transmembrane region" description="Helical" evidence="10">
    <location>
        <begin position="6"/>
        <end position="24"/>
    </location>
</feature>
<dbReference type="Pfam" id="PF00999">
    <property type="entry name" value="Na_H_Exchanger"/>
    <property type="match status" value="1"/>
</dbReference>
<evidence type="ECO:0000256" key="3">
    <source>
        <dbReference type="ARBA" id="ARBA00022475"/>
    </source>
</evidence>
<feature type="transmembrane region" description="Helical" evidence="10">
    <location>
        <begin position="376"/>
        <end position="395"/>
    </location>
</feature>
<evidence type="ECO:0000313" key="13">
    <source>
        <dbReference type="Proteomes" id="UP000635565"/>
    </source>
</evidence>
<feature type="transmembrane region" description="Helical" evidence="10">
    <location>
        <begin position="244"/>
        <end position="261"/>
    </location>
</feature>
<keyword evidence="13" id="KW-1185">Reference proteome</keyword>
<keyword evidence="5 10" id="KW-1133">Transmembrane helix</keyword>
<feature type="transmembrane region" description="Helical" evidence="10">
    <location>
        <begin position="31"/>
        <end position="48"/>
    </location>
</feature>
<protein>
    <recommendedName>
        <fullName evidence="11">Cation/H+ exchanger transmembrane domain-containing protein</fullName>
    </recommendedName>
</protein>
<feature type="transmembrane region" description="Helical" evidence="10">
    <location>
        <begin position="113"/>
        <end position="135"/>
    </location>
</feature>
<evidence type="ECO:0000256" key="8">
    <source>
        <dbReference type="ARBA" id="ARBA00023136"/>
    </source>
</evidence>
<comment type="caution">
    <text evidence="12">The sequence shown here is derived from an EMBL/GenBank/DDBJ whole genome shotgun (WGS) entry which is preliminary data.</text>
</comment>
<dbReference type="EMBL" id="BNJJ01000014">
    <property type="protein sequence ID" value="GHO86921.1"/>
    <property type="molecule type" value="Genomic_DNA"/>
</dbReference>
<feature type="transmembrane region" description="Helical" evidence="10">
    <location>
        <begin position="156"/>
        <end position="174"/>
    </location>
</feature>
<dbReference type="PANTHER" id="PTHR10110:SF86">
    <property type="entry name" value="SODIUM_HYDROGEN EXCHANGER 7"/>
    <property type="match status" value="1"/>
</dbReference>
<feature type="transmembrane region" description="Helical" evidence="10">
    <location>
        <begin position="86"/>
        <end position="107"/>
    </location>
</feature>
<evidence type="ECO:0000259" key="11">
    <source>
        <dbReference type="Pfam" id="PF00999"/>
    </source>
</evidence>
<dbReference type="PANTHER" id="PTHR10110">
    <property type="entry name" value="SODIUM/HYDROGEN EXCHANGER"/>
    <property type="match status" value="1"/>
</dbReference>
<feature type="transmembrane region" description="Helical" evidence="10">
    <location>
        <begin position="273"/>
        <end position="296"/>
    </location>
</feature>
<evidence type="ECO:0000256" key="7">
    <source>
        <dbReference type="ARBA" id="ARBA00023065"/>
    </source>
</evidence>
<keyword evidence="2" id="KW-0813">Transport</keyword>
<keyword evidence="6" id="KW-0915">Sodium</keyword>
<feature type="transmembrane region" description="Helical" evidence="10">
    <location>
        <begin position="349"/>
        <end position="370"/>
    </location>
</feature>
<reference evidence="12 13" key="1">
    <citation type="journal article" date="2021" name="Int. J. Syst. Evol. Microbiol.">
        <title>Reticulibacter mediterranei gen. nov., sp. nov., within the new family Reticulibacteraceae fam. nov., and Ktedonospora formicarum gen. nov., sp. nov., Ktedonobacter robiniae sp. nov., Dictyobacter formicarum sp. nov. and Dictyobacter arantiisoli sp. nov., belonging to the class Ktedonobacteria.</title>
        <authorList>
            <person name="Yabe S."/>
            <person name="Zheng Y."/>
            <person name="Wang C.M."/>
            <person name="Sakai Y."/>
            <person name="Abe K."/>
            <person name="Yokota A."/>
            <person name="Donadio S."/>
            <person name="Cavaletti L."/>
            <person name="Monciardini P."/>
        </authorList>
    </citation>
    <scope>NUCLEOTIDE SEQUENCE [LARGE SCALE GENOMIC DNA]</scope>
    <source>
        <strain evidence="12 13">SOSP1-9</strain>
    </source>
</reference>
<organism evidence="12 13">
    <name type="scientific">Dictyobacter formicarum</name>
    <dbReference type="NCBI Taxonomy" id="2778368"/>
    <lineage>
        <taxon>Bacteria</taxon>
        <taxon>Bacillati</taxon>
        <taxon>Chloroflexota</taxon>
        <taxon>Ktedonobacteria</taxon>
        <taxon>Ktedonobacterales</taxon>
        <taxon>Dictyobacteraceae</taxon>
        <taxon>Dictyobacter</taxon>
    </lineage>
</organism>
<comment type="subcellular location">
    <subcellularLocation>
        <location evidence="1">Cell membrane</location>
        <topology evidence="1">Multi-pass membrane protein</topology>
    </subcellularLocation>
</comment>
<keyword evidence="3" id="KW-1003">Cell membrane</keyword>
<evidence type="ECO:0000256" key="10">
    <source>
        <dbReference type="SAM" id="Phobius"/>
    </source>
</evidence>
<feature type="domain" description="Cation/H+ exchanger transmembrane" evidence="11">
    <location>
        <begin position="15"/>
        <end position="402"/>
    </location>
</feature>
<gene>
    <name evidence="12" type="ORF">KSZ_49270</name>
</gene>
<accession>A0ABQ3VNF2</accession>
<dbReference type="RefSeq" id="WP_201364525.1">
    <property type="nucleotide sequence ID" value="NZ_BNJJ01000014.1"/>
</dbReference>
<dbReference type="InterPro" id="IPR018422">
    <property type="entry name" value="Cation/H_exchanger_CPA1"/>
</dbReference>